<proteinExistence type="predicted"/>
<dbReference type="EMBL" id="JARJCN010000037">
    <property type="protein sequence ID" value="KAJ7084559.1"/>
    <property type="molecule type" value="Genomic_DNA"/>
</dbReference>
<accession>A0AAD6U2D0</accession>
<feature type="region of interest" description="Disordered" evidence="1">
    <location>
        <begin position="369"/>
        <end position="402"/>
    </location>
</feature>
<dbReference type="InterPro" id="IPR032675">
    <property type="entry name" value="LRR_dom_sf"/>
</dbReference>
<dbReference type="Proteomes" id="UP001222325">
    <property type="component" value="Unassembled WGS sequence"/>
</dbReference>
<keyword evidence="3" id="KW-1185">Reference proteome</keyword>
<dbReference type="SUPFAM" id="SSF52047">
    <property type="entry name" value="RNI-like"/>
    <property type="match status" value="1"/>
</dbReference>
<protein>
    <submittedName>
        <fullName evidence="2">Uncharacterized protein</fullName>
    </submittedName>
</protein>
<sequence length="402" mass="44738">MFASPSVNTIAVCPDFFQNSDLSLLPILGAEHPDLKEVELRGPGLRYDETTHGHIRSFLSNLNQDKPQLETVLLPNVDEKILEYLSCLPSLKCLVIDELCGFDSFFGSFGSEKRFLRLENLSLWSTTPEVALGILGTGDRAAFTEVAFTFKKSYPTSETTRRLYDAIVARCSMSTLRSLTVNDEFMYSKSTDMLNDEDCDNYVVSPTTLHTLFRFTNLTTIVLKPYFGFDLNDTVVSELARAWIQVESLSVGFSYDCHSTFATQATLVGLQAIATHCSRLENLDFCFNAKRVPPLETTNAQTMLHTFDVRCSPISSPKVVAKFLSTLFPNLTSLSYGCTADESNPVDACWKEVRRLLCWPPSQLEGTMSDGLAMSDWEGSSADGEFTGDWTEDEVDDTTGSE</sequence>
<dbReference type="AlphaFoldDB" id="A0AAD6U2D0"/>
<reference evidence="2" key="1">
    <citation type="submission" date="2023-03" db="EMBL/GenBank/DDBJ databases">
        <title>Massive genome expansion in bonnet fungi (Mycena s.s.) driven by repeated elements and novel gene families across ecological guilds.</title>
        <authorList>
            <consortium name="Lawrence Berkeley National Laboratory"/>
            <person name="Harder C.B."/>
            <person name="Miyauchi S."/>
            <person name="Viragh M."/>
            <person name="Kuo A."/>
            <person name="Thoen E."/>
            <person name="Andreopoulos B."/>
            <person name="Lu D."/>
            <person name="Skrede I."/>
            <person name="Drula E."/>
            <person name="Henrissat B."/>
            <person name="Morin E."/>
            <person name="Kohler A."/>
            <person name="Barry K."/>
            <person name="LaButti K."/>
            <person name="Morin E."/>
            <person name="Salamov A."/>
            <person name="Lipzen A."/>
            <person name="Mereny Z."/>
            <person name="Hegedus B."/>
            <person name="Baldrian P."/>
            <person name="Stursova M."/>
            <person name="Weitz H."/>
            <person name="Taylor A."/>
            <person name="Grigoriev I.V."/>
            <person name="Nagy L.G."/>
            <person name="Martin F."/>
            <person name="Kauserud H."/>
        </authorList>
    </citation>
    <scope>NUCLEOTIDE SEQUENCE</scope>
    <source>
        <strain evidence="2">CBHHK173m</strain>
    </source>
</reference>
<evidence type="ECO:0000256" key="1">
    <source>
        <dbReference type="SAM" id="MobiDB-lite"/>
    </source>
</evidence>
<name>A0AAD6U2D0_9AGAR</name>
<gene>
    <name evidence="2" type="ORF">B0H15DRAFT_989223</name>
</gene>
<comment type="caution">
    <text evidence="2">The sequence shown here is derived from an EMBL/GenBank/DDBJ whole genome shotgun (WGS) entry which is preliminary data.</text>
</comment>
<evidence type="ECO:0000313" key="3">
    <source>
        <dbReference type="Proteomes" id="UP001222325"/>
    </source>
</evidence>
<dbReference type="Gene3D" id="3.80.10.10">
    <property type="entry name" value="Ribonuclease Inhibitor"/>
    <property type="match status" value="1"/>
</dbReference>
<evidence type="ECO:0000313" key="2">
    <source>
        <dbReference type="EMBL" id="KAJ7084559.1"/>
    </source>
</evidence>
<organism evidence="2 3">
    <name type="scientific">Mycena belliarum</name>
    <dbReference type="NCBI Taxonomy" id="1033014"/>
    <lineage>
        <taxon>Eukaryota</taxon>
        <taxon>Fungi</taxon>
        <taxon>Dikarya</taxon>
        <taxon>Basidiomycota</taxon>
        <taxon>Agaricomycotina</taxon>
        <taxon>Agaricomycetes</taxon>
        <taxon>Agaricomycetidae</taxon>
        <taxon>Agaricales</taxon>
        <taxon>Marasmiineae</taxon>
        <taxon>Mycenaceae</taxon>
        <taxon>Mycena</taxon>
    </lineage>
</organism>
<feature type="compositionally biased region" description="Acidic residues" evidence="1">
    <location>
        <begin position="390"/>
        <end position="402"/>
    </location>
</feature>